<dbReference type="InterPro" id="IPR050404">
    <property type="entry name" value="Heme-degrading_MO"/>
</dbReference>
<evidence type="ECO:0000313" key="2">
    <source>
        <dbReference type="EMBL" id="MBK3495964.1"/>
    </source>
</evidence>
<dbReference type="PROSITE" id="PS51725">
    <property type="entry name" value="ABM"/>
    <property type="match status" value="1"/>
</dbReference>
<organism evidence="2 3">
    <name type="scientific">Viridibacillus soli</name>
    <dbReference type="NCBI Taxonomy" id="2798301"/>
    <lineage>
        <taxon>Bacteria</taxon>
        <taxon>Bacillati</taxon>
        <taxon>Bacillota</taxon>
        <taxon>Bacilli</taxon>
        <taxon>Bacillales</taxon>
        <taxon>Caryophanaceae</taxon>
        <taxon>Viridibacillus</taxon>
    </lineage>
</organism>
<dbReference type="Proteomes" id="UP000618943">
    <property type="component" value="Unassembled WGS sequence"/>
</dbReference>
<dbReference type="SUPFAM" id="SSF54909">
    <property type="entry name" value="Dimeric alpha+beta barrel"/>
    <property type="match status" value="1"/>
</dbReference>
<proteinExistence type="predicted"/>
<keyword evidence="2" id="KW-0503">Monooxygenase</keyword>
<dbReference type="EMBL" id="JAEOAH010000022">
    <property type="protein sequence ID" value="MBK3495964.1"/>
    <property type="molecule type" value="Genomic_DNA"/>
</dbReference>
<feature type="domain" description="ABM" evidence="1">
    <location>
        <begin position="66"/>
        <end position="153"/>
    </location>
</feature>
<accession>A0ABS1H977</accession>
<name>A0ABS1H977_9BACL</name>
<dbReference type="PANTHER" id="PTHR34474">
    <property type="entry name" value="SIGNAL TRANSDUCTION PROTEIN TRAP"/>
    <property type="match status" value="1"/>
</dbReference>
<reference evidence="2 3" key="1">
    <citation type="submission" date="2020-12" db="EMBL/GenBank/DDBJ databases">
        <title>YIM B01967 draft genome.</title>
        <authorList>
            <person name="Yan X."/>
        </authorList>
    </citation>
    <scope>NUCLEOTIDE SEQUENCE [LARGE SCALE GENOMIC DNA]</scope>
    <source>
        <strain evidence="2 3">YIM B01967</strain>
    </source>
</reference>
<dbReference type="Gene3D" id="3.30.70.100">
    <property type="match status" value="1"/>
</dbReference>
<evidence type="ECO:0000259" key="1">
    <source>
        <dbReference type="PROSITE" id="PS51725"/>
    </source>
</evidence>
<evidence type="ECO:0000313" key="3">
    <source>
        <dbReference type="Proteomes" id="UP000618943"/>
    </source>
</evidence>
<sequence>MNIYLTSGTPEFMESLRKKYPNEKMIVLHGAGNSVLLHETAGKSVFQTPRRYEVLDSTNELEEQGFFVFNNIPVSDEGRPIFEHRFLSRSRAIEDEPGFKAYRLLKPLNSETYIVASEWSGPASFEAWKTSKAFKEAHENQSTSDGTDNRNIFTSKPYVTTYTTAKIEENED</sequence>
<comment type="caution">
    <text evidence="2">The sequence shown here is derived from an EMBL/GenBank/DDBJ whole genome shotgun (WGS) entry which is preliminary data.</text>
</comment>
<dbReference type="InterPro" id="IPR011008">
    <property type="entry name" value="Dimeric_a/b-barrel"/>
</dbReference>
<gene>
    <name evidence="2" type="ORF">JFL43_14055</name>
</gene>
<dbReference type="GO" id="GO:0004497">
    <property type="term" value="F:monooxygenase activity"/>
    <property type="evidence" value="ECO:0007669"/>
    <property type="project" value="UniProtKB-KW"/>
</dbReference>
<dbReference type="PANTHER" id="PTHR34474:SF2">
    <property type="entry name" value="SIGNAL TRANSDUCTION PROTEIN TRAP"/>
    <property type="match status" value="1"/>
</dbReference>
<dbReference type="InterPro" id="IPR007138">
    <property type="entry name" value="ABM_dom"/>
</dbReference>
<dbReference type="Pfam" id="PF03992">
    <property type="entry name" value="ABM"/>
    <property type="match status" value="1"/>
</dbReference>
<protein>
    <submittedName>
        <fullName evidence="2">Antibiotic biosynthesis monooxygenase</fullName>
    </submittedName>
</protein>
<keyword evidence="3" id="KW-1185">Reference proteome</keyword>
<keyword evidence="2" id="KW-0560">Oxidoreductase</keyword>
<dbReference type="RefSeq" id="WP_100795981.1">
    <property type="nucleotide sequence ID" value="NZ_JAEOAH010000022.1"/>
</dbReference>